<proteinExistence type="predicted"/>
<comment type="caution">
    <text evidence="1">The sequence shown here is derived from an EMBL/GenBank/DDBJ whole genome shotgun (WGS) entry which is preliminary data.</text>
</comment>
<keyword evidence="2" id="KW-1185">Reference proteome</keyword>
<evidence type="ECO:0000313" key="2">
    <source>
        <dbReference type="Proteomes" id="UP000828941"/>
    </source>
</evidence>
<name>A0ACB9MVT3_BAUVA</name>
<dbReference type="EMBL" id="CM039433">
    <property type="protein sequence ID" value="KAI4328287.1"/>
    <property type="molecule type" value="Genomic_DNA"/>
</dbReference>
<gene>
    <name evidence="1" type="ORF">L6164_020653</name>
</gene>
<sequence>MEGDGFQFNSYRASNSFSEILEGMMAREVRFNMLVMAACFIVLVAVAAAHEGHDHGAAPAEQPSSAPRSLTYPAALGGLLPFVLTFLLLKESV</sequence>
<accession>A0ACB9MVT3</accession>
<organism evidence="1 2">
    <name type="scientific">Bauhinia variegata</name>
    <name type="common">Purple orchid tree</name>
    <name type="synonym">Phanera variegata</name>
    <dbReference type="NCBI Taxonomy" id="167791"/>
    <lineage>
        <taxon>Eukaryota</taxon>
        <taxon>Viridiplantae</taxon>
        <taxon>Streptophyta</taxon>
        <taxon>Embryophyta</taxon>
        <taxon>Tracheophyta</taxon>
        <taxon>Spermatophyta</taxon>
        <taxon>Magnoliopsida</taxon>
        <taxon>eudicotyledons</taxon>
        <taxon>Gunneridae</taxon>
        <taxon>Pentapetalae</taxon>
        <taxon>rosids</taxon>
        <taxon>fabids</taxon>
        <taxon>Fabales</taxon>
        <taxon>Fabaceae</taxon>
        <taxon>Cercidoideae</taxon>
        <taxon>Cercideae</taxon>
        <taxon>Bauhiniinae</taxon>
        <taxon>Bauhinia</taxon>
    </lineage>
</organism>
<evidence type="ECO:0000313" key="1">
    <source>
        <dbReference type="EMBL" id="KAI4328287.1"/>
    </source>
</evidence>
<protein>
    <submittedName>
        <fullName evidence="1">Uncharacterized protein</fullName>
    </submittedName>
</protein>
<dbReference type="Proteomes" id="UP000828941">
    <property type="component" value="Chromosome 8"/>
</dbReference>
<reference evidence="1 2" key="1">
    <citation type="journal article" date="2022" name="DNA Res.">
        <title>Chromosomal-level genome assembly of the orchid tree Bauhinia variegata (Leguminosae; Cercidoideae) supports the allotetraploid origin hypothesis of Bauhinia.</title>
        <authorList>
            <person name="Zhong Y."/>
            <person name="Chen Y."/>
            <person name="Zheng D."/>
            <person name="Pang J."/>
            <person name="Liu Y."/>
            <person name="Luo S."/>
            <person name="Meng S."/>
            <person name="Qian L."/>
            <person name="Wei D."/>
            <person name="Dai S."/>
            <person name="Zhou R."/>
        </authorList>
    </citation>
    <scope>NUCLEOTIDE SEQUENCE [LARGE SCALE GENOMIC DNA]</scope>
    <source>
        <strain evidence="1">BV-YZ2020</strain>
    </source>
</reference>